<keyword evidence="3" id="KW-0328">Glycosyltransferase</keyword>
<proteinExistence type="predicted"/>
<evidence type="ECO:0000313" key="7">
    <source>
        <dbReference type="EMBL" id="SFC92793.1"/>
    </source>
</evidence>
<dbReference type="Proteomes" id="UP000231644">
    <property type="component" value="Unassembled WGS sequence"/>
</dbReference>
<evidence type="ECO:0000256" key="1">
    <source>
        <dbReference type="ARBA" id="ARBA00004236"/>
    </source>
</evidence>
<protein>
    <recommendedName>
        <fullName evidence="6">Glycosyltransferase 2-like domain-containing protein</fullName>
    </recommendedName>
</protein>
<dbReference type="CDD" id="cd02522">
    <property type="entry name" value="GT_2_like_a"/>
    <property type="match status" value="1"/>
</dbReference>
<dbReference type="InterPro" id="IPR026461">
    <property type="entry name" value="Trfase_2_rSAM/seldom_assoc"/>
</dbReference>
<feature type="domain" description="Glycosyltransferase 2-like" evidence="6">
    <location>
        <begin position="6"/>
        <end position="103"/>
    </location>
</feature>
<keyword evidence="8" id="KW-1185">Reference proteome</keyword>
<dbReference type="GO" id="GO:0016757">
    <property type="term" value="F:glycosyltransferase activity"/>
    <property type="evidence" value="ECO:0007669"/>
    <property type="project" value="UniProtKB-KW"/>
</dbReference>
<evidence type="ECO:0000259" key="6">
    <source>
        <dbReference type="Pfam" id="PF00535"/>
    </source>
</evidence>
<evidence type="ECO:0000256" key="4">
    <source>
        <dbReference type="ARBA" id="ARBA00022679"/>
    </source>
</evidence>
<dbReference type="OrthoDB" id="5291101at2"/>
<dbReference type="AlphaFoldDB" id="A0A1I1NDE5"/>
<evidence type="ECO:0000256" key="3">
    <source>
        <dbReference type="ARBA" id="ARBA00022676"/>
    </source>
</evidence>
<dbReference type="PANTHER" id="PTHR43646">
    <property type="entry name" value="GLYCOSYLTRANSFERASE"/>
    <property type="match status" value="1"/>
</dbReference>
<evidence type="ECO:0000256" key="5">
    <source>
        <dbReference type="ARBA" id="ARBA00023136"/>
    </source>
</evidence>
<dbReference type="EMBL" id="FOLX01000001">
    <property type="protein sequence ID" value="SFC92793.1"/>
    <property type="molecule type" value="Genomic_DNA"/>
</dbReference>
<organism evidence="7 8">
    <name type="scientific">Pseudooceanicola nitratireducens</name>
    <dbReference type="NCBI Taxonomy" id="517719"/>
    <lineage>
        <taxon>Bacteria</taxon>
        <taxon>Pseudomonadati</taxon>
        <taxon>Pseudomonadota</taxon>
        <taxon>Alphaproteobacteria</taxon>
        <taxon>Rhodobacterales</taxon>
        <taxon>Paracoccaceae</taxon>
        <taxon>Pseudooceanicola</taxon>
    </lineage>
</organism>
<dbReference type="InterPro" id="IPR001173">
    <property type="entry name" value="Glyco_trans_2-like"/>
</dbReference>
<keyword evidence="4" id="KW-0808">Transferase</keyword>
<keyword evidence="2" id="KW-1003">Cell membrane</keyword>
<sequence length="229" mass="24161">MRAPISVIIPTLNAGAALPGCVAALMEGLEAGLIREVIVTDGGSTDDTTAIADQIGAELVTGAASRGGQLRRGCAAAAGDWLLVLHADTQLAPGWTDAVADHLGLDAPATFRLGFDQGGAGAAITSAWANLRTRLFNLPYGDQGLLIRAAQFEALGGYADIPLMEDVDLARRLPKITPLPVTARTSAARYVREGWLRRGLRNLTLLLRYRLGADPHALAQAYRPSSRRS</sequence>
<dbReference type="PANTHER" id="PTHR43646:SF2">
    <property type="entry name" value="GLYCOSYLTRANSFERASE 2-LIKE DOMAIN-CONTAINING PROTEIN"/>
    <property type="match status" value="1"/>
</dbReference>
<dbReference type="NCBIfam" id="TIGR04283">
    <property type="entry name" value="glyco_like_mftF"/>
    <property type="match status" value="1"/>
</dbReference>
<evidence type="ECO:0000256" key="2">
    <source>
        <dbReference type="ARBA" id="ARBA00022475"/>
    </source>
</evidence>
<dbReference type="SUPFAM" id="SSF53448">
    <property type="entry name" value="Nucleotide-diphospho-sugar transferases"/>
    <property type="match status" value="1"/>
</dbReference>
<dbReference type="GO" id="GO:0005886">
    <property type="term" value="C:plasma membrane"/>
    <property type="evidence" value="ECO:0007669"/>
    <property type="project" value="UniProtKB-SubCell"/>
</dbReference>
<dbReference type="Gene3D" id="3.90.550.10">
    <property type="entry name" value="Spore Coat Polysaccharide Biosynthesis Protein SpsA, Chain A"/>
    <property type="match status" value="1"/>
</dbReference>
<dbReference type="STRING" id="517719.SAMN05421762_2781"/>
<name>A0A1I1NDE5_9RHOB</name>
<keyword evidence="5" id="KW-0472">Membrane</keyword>
<reference evidence="7 8" key="1">
    <citation type="submission" date="2016-10" db="EMBL/GenBank/DDBJ databases">
        <authorList>
            <person name="de Groot N.N."/>
        </authorList>
    </citation>
    <scope>NUCLEOTIDE SEQUENCE [LARGE SCALE GENOMIC DNA]</scope>
    <source>
        <strain evidence="7 8">DSM 29619</strain>
    </source>
</reference>
<dbReference type="Pfam" id="PF00535">
    <property type="entry name" value="Glycos_transf_2"/>
    <property type="match status" value="1"/>
</dbReference>
<evidence type="ECO:0000313" key="8">
    <source>
        <dbReference type="Proteomes" id="UP000231644"/>
    </source>
</evidence>
<comment type="subcellular location">
    <subcellularLocation>
        <location evidence="1">Cell membrane</location>
    </subcellularLocation>
</comment>
<gene>
    <name evidence="7" type="ORF">SAMN05421762_2781</name>
</gene>
<accession>A0A1I1NDE5</accession>
<dbReference type="InterPro" id="IPR029044">
    <property type="entry name" value="Nucleotide-diphossugar_trans"/>
</dbReference>